<feature type="compositionally biased region" description="Acidic residues" evidence="1">
    <location>
        <begin position="56"/>
        <end position="67"/>
    </location>
</feature>
<proteinExistence type="predicted"/>
<name>A0A7S3MM33_9SPIT</name>
<accession>A0A7S3MM33</accession>
<feature type="compositionally biased region" description="Low complexity" evidence="1">
    <location>
        <begin position="18"/>
        <end position="32"/>
    </location>
</feature>
<organism evidence="2">
    <name type="scientific">Favella ehrenbergii</name>
    <dbReference type="NCBI Taxonomy" id="182087"/>
    <lineage>
        <taxon>Eukaryota</taxon>
        <taxon>Sar</taxon>
        <taxon>Alveolata</taxon>
        <taxon>Ciliophora</taxon>
        <taxon>Intramacronucleata</taxon>
        <taxon>Spirotrichea</taxon>
        <taxon>Choreotrichia</taxon>
        <taxon>Tintinnida</taxon>
        <taxon>Xystonellidae</taxon>
        <taxon>Favella</taxon>
    </lineage>
</organism>
<gene>
    <name evidence="2" type="ORF">FEHR0123_LOCUS7628</name>
</gene>
<evidence type="ECO:0000313" key="2">
    <source>
        <dbReference type="EMBL" id="CAE0312706.1"/>
    </source>
</evidence>
<sequence>MRAQHEMEKASAKGGVGSVKSSRISRVSYRSKQSMRSQARVASGEVDFLPPGTAIPEEEGLEEEEELEARPEDFVNCNNCLRPLTDDEKIINARFVNEAMAASRDISLFPICIACNFENLEQQVRDTKQRDKKYASMKETKGVFFPSNKKLYEANMHKNSEEFKQLGTMHIENRSADYFPLEKPQPTAVKESPLAAIKMERMVAGSASAAARNAAHAYSRTQSLDKNGDADKTRSAHIKSLISDRMKEEEIRNRLIADEIVKMKRSGPRASSAARRHTDTLFPTTTNQETHNTDVHHTISLDKTNFKKKNPFSAYVNSMFNAGVFVNPWQDGC</sequence>
<feature type="region of interest" description="Disordered" evidence="1">
    <location>
        <begin position="1"/>
        <end position="70"/>
    </location>
</feature>
<protein>
    <submittedName>
        <fullName evidence="2">Uncharacterized protein</fullName>
    </submittedName>
</protein>
<feature type="compositionally biased region" description="Basic and acidic residues" evidence="1">
    <location>
        <begin position="1"/>
        <end position="11"/>
    </location>
</feature>
<evidence type="ECO:0000256" key="1">
    <source>
        <dbReference type="SAM" id="MobiDB-lite"/>
    </source>
</evidence>
<dbReference type="EMBL" id="HBIE01024928">
    <property type="protein sequence ID" value="CAE0312706.1"/>
    <property type="molecule type" value="Transcribed_RNA"/>
</dbReference>
<dbReference type="AlphaFoldDB" id="A0A7S3MM33"/>
<reference evidence="2" key="1">
    <citation type="submission" date="2021-01" db="EMBL/GenBank/DDBJ databases">
        <authorList>
            <person name="Corre E."/>
            <person name="Pelletier E."/>
            <person name="Niang G."/>
            <person name="Scheremetjew M."/>
            <person name="Finn R."/>
            <person name="Kale V."/>
            <person name="Holt S."/>
            <person name="Cochrane G."/>
            <person name="Meng A."/>
            <person name="Brown T."/>
            <person name="Cohen L."/>
        </authorList>
    </citation>
    <scope>NUCLEOTIDE SEQUENCE</scope>
    <source>
        <strain evidence="2">Fehren 1</strain>
    </source>
</reference>